<dbReference type="KEGG" id="ccv:CCV52592_1401"/>
<dbReference type="Proteomes" id="UP000006380">
    <property type="component" value="Chromosome"/>
</dbReference>
<dbReference type="Pfam" id="PF06097">
    <property type="entry name" value="DUF945"/>
    <property type="match status" value="1"/>
</dbReference>
<name>A7GY26_CAMC5</name>
<dbReference type="AlphaFoldDB" id="A7GY26"/>
<dbReference type="InterPro" id="IPR010352">
    <property type="entry name" value="DUF945"/>
</dbReference>
<accession>A7GY26</accession>
<organism evidence="1 2">
    <name type="scientific">Campylobacter curvus (strain 525.92)</name>
    <dbReference type="NCBI Taxonomy" id="360105"/>
    <lineage>
        <taxon>Bacteria</taxon>
        <taxon>Pseudomonadati</taxon>
        <taxon>Campylobacterota</taxon>
        <taxon>Epsilonproteobacteria</taxon>
        <taxon>Campylobacterales</taxon>
        <taxon>Campylobacteraceae</taxon>
        <taxon>Campylobacter</taxon>
    </lineage>
</organism>
<gene>
    <name evidence="1" type="ORF">CCV52592_1401</name>
</gene>
<evidence type="ECO:0000313" key="1">
    <source>
        <dbReference type="EMBL" id="EAU00466.1"/>
    </source>
</evidence>
<evidence type="ECO:0008006" key="3">
    <source>
        <dbReference type="Google" id="ProtNLM"/>
    </source>
</evidence>
<reference evidence="1" key="1">
    <citation type="submission" date="2016-07" db="EMBL/GenBank/DDBJ databases">
        <title>Comparative genomics of the Campylobacter concisus group.</title>
        <authorList>
            <person name="Miller W.G."/>
            <person name="Yee E."/>
            <person name="Chapman M.H."/>
            <person name="Huynh S."/>
            <person name="Bono J.L."/>
            <person name="On S.L.W."/>
            <person name="StLeger J."/>
            <person name="Foster G."/>
            <person name="Parker C.T."/>
        </authorList>
    </citation>
    <scope>NUCLEOTIDE SEQUENCE</scope>
    <source>
        <strain evidence="1">525.92</strain>
    </source>
</reference>
<dbReference type="RefSeq" id="WP_011992186.1">
    <property type="nucleotide sequence ID" value="NC_009715.2"/>
</dbReference>
<dbReference type="STRING" id="360105.CCV52592_1401"/>
<dbReference type="OrthoDB" id="5363352at2"/>
<sequence>MKKILSVLLVVVVVAVAAVYYVSDNVAKNYEKTIGELDKIDGIKISNSMYEKGLFDSNATFDLIVSKDLLDKIDESAGAQDLVFKVDTELKHGLTALFSGAHVKSKIFIQNDFIKNMVSVFLGSNLIMTADANVGFGGSKDVLLNLSDIDFKDNKSVTLTTKGVSIAVDLDPSNKAKSVKFNVSKAYIENKDENFSLNMENAFADIDYEQPFVIDSVFDWSIVPYASKSGFKIFEISADNYQESIKINIADVIYDSVLKINNGLANFKENVKAAGISVNDSKYKELALDAELLNFDVSVLEDYIKNLDKELASSDFGGYEEFLSDKFKKDRDEFLSSDPIVKVNSLTLKNVDNNALNLNLTLGFKGYDKKLTDAQNIKSLIVNGKINIDTTLAEFFGQIPEVGMFEPMLKEGEILKSDGKGVKTEFKFDKDKMDIIFNEKVGLFDLIRGF</sequence>
<dbReference type="HOGENOM" id="CLU_613488_0_0_7"/>
<protein>
    <recommendedName>
        <fullName evidence="3">DUF945 domain-containing protein</fullName>
    </recommendedName>
</protein>
<dbReference type="EMBL" id="CP000767">
    <property type="protein sequence ID" value="EAU00466.1"/>
    <property type="molecule type" value="Genomic_DNA"/>
</dbReference>
<proteinExistence type="predicted"/>
<evidence type="ECO:0000313" key="2">
    <source>
        <dbReference type="Proteomes" id="UP000006380"/>
    </source>
</evidence>
<keyword evidence="2" id="KW-1185">Reference proteome</keyword>